<comment type="caution">
    <text evidence="1">The sequence shown here is derived from an EMBL/GenBank/DDBJ whole genome shotgun (WGS) entry which is preliminary data.</text>
</comment>
<name>A0A391NIC3_9EUKA</name>
<accession>A0A391NIC3</accession>
<gene>
    <name evidence="1" type="ORF">KIPB_000816</name>
</gene>
<keyword evidence="2" id="KW-1185">Reference proteome</keyword>
<reference evidence="1 2" key="1">
    <citation type="journal article" date="2018" name="PLoS ONE">
        <title>The draft genome of Kipferlia bialata reveals reductive genome evolution in fornicate parasites.</title>
        <authorList>
            <person name="Tanifuji G."/>
            <person name="Takabayashi S."/>
            <person name="Kume K."/>
            <person name="Takagi M."/>
            <person name="Nakayama T."/>
            <person name="Kamikawa R."/>
            <person name="Inagaki Y."/>
            <person name="Hashimoto T."/>
        </authorList>
    </citation>
    <scope>NUCLEOTIDE SEQUENCE [LARGE SCALE GENOMIC DNA]</scope>
    <source>
        <strain evidence="1">NY0173</strain>
    </source>
</reference>
<dbReference type="SUPFAM" id="SSF82171">
    <property type="entry name" value="DPP6 N-terminal domain-like"/>
    <property type="match status" value="1"/>
</dbReference>
<dbReference type="Proteomes" id="UP000265618">
    <property type="component" value="Unassembled WGS sequence"/>
</dbReference>
<protein>
    <submittedName>
        <fullName evidence="1">Uncharacterized protein</fullName>
    </submittedName>
</protein>
<organism evidence="1 2">
    <name type="scientific">Kipferlia bialata</name>
    <dbReference type="NCBI Taxonomy" id="797122"/>
    <lineage>
        <taxon>Eukaryota</taxon>
        <taxon>Metamonada</taxon>
        <taxon>Carpediemonas-like organisms</taxon>
        <taxon>Kipferlia</taxon>
    </lineage>
</organism>
<dbReference type="AlphaFoldDB" id="A0A391NIC3"/>
<evidence type="ECO:0000313" key="2">
    <source>
        <dbReference type="Proteomes" id="UP000265618"/>
    </source>
</evidence>
<sequence length="412" mass="45783">MCTSETVCLSVFTESGAQAAYRQMKADTDRIQLRNVPVATHYTNVVSLDGSTLLCLRNTSTGKGPQMETVVHSGVLGRERDGGGFSHSPELDREREREVCRCGPNALSLSWQTPVRHAVRVGGYVYVCTDEEAAPHTHMHRLDMGTWQWTSEPLYSVGDRGVKRCDRPSGRVVAMVSMDDTLILLSDGDEKARYTRQGYPIPGYTSTTTPTREMWTVNPDSGEYIRCTPDPPSWTDAPRWRGVVGDTLYLAMRVGSDRALWKYTHTGGWDRVCALEVYQERSRLIQVCGSVLLLQRDRVLWALDTVSMLGALVCILTHNPAEMWTTAAYTALGETESVLANDERREDGRACAPSVCVLDVDPSLCNGSSSSLPGSPTLHWESLTDARGIPSAVVQCQMEDRRQMDADRWRGR</sequence>
<proteinExistence type="predicted"/>
<dbReference type="EMBL" id="BDIP01000101">
    <property type="protein sequence ID" value="GCA62044.1"/>
    <property type="molecule type" value="Genomic_DNA"/>
</dbReference>
<evidence type="ECO:0000313" key="1">
    <source>
        <dbReference type="EMBL" id="GCA62044.1"/>
    </source>
</evidence>